<evidence type="ECO:0000256" key="1">
    <source>
        <dbReference type="ARBA" id="ARBA00001342"/>
    </source>
</evidence>
<dbReference type="InterPro" id="IPR005493">
    <property type="entry name" value="RraA/RraA-like"/>
</dbReference>
<evidence type="ECO:0000256" key="4">
    <source>
        <dbReference type="ARBA" id="ARBA00011233"/>
    </source>
</evidence>
<evidence type="ECO:0000256" key="6">
    <source>
        <dbReference type="ARBA" id="ARBA00023239"/>
    </source>
</evidence>
<dbReference type="NCBIfam" id="TIGR01935">
    <property type="entry name" value="NOT-MenG"/>
    <property type="match status" value="1"/>
</dbReference>
<comment type="similarity">
    <text evidence="3 10">Belongs to the class II aldolase/RraA-like family.</text>
</comment>
<comment type="cofactor">
    <cofactor evidence="9">
        <name>Mg(2+)</name>
        <dbReference type="ChEBI" id="CHEBI:18420"/>
    </cofactor>
</comment>
<evidence type="ECO:0000256" key="9">
    <source>
        <dbReference type="PIRSR" id="PIRSR605493-1"/>
    </source>
</evidence>
<evidence type="ECO:0000256" key="3">
    <source>
        <dbReference type="ARBA" id="ARBA00008621"/>
    </source>
</evidence>
<evidence type="ECO:0000313" key="12">
    <source>
        <dbReference type="Proteomes" id="UP000182306"/>
    </source>
</evidence>
<evidence type="ECO:0000256" key="5">
    <source>
        <dbReference type="ARBA" id="ARBA00022723"/>
    </source>
</evidence>
<sequence>MKTADLVDAHGEAVHFCNLPFLKLGRRKSFAGPIATVKCFEDNALLKAELQKPGNGHVMVVDGGASSRVALLGDQIATILKDNGWAGIIINGSVRDSAEINEMDVGVFCLSVSPKKSEKDGAGKAGVPVQFGGVTFAPGAYVYVDADGVLASSRDLC</sequence>
<feature type="binding site" evidence="9">
    <location>
        <position position="96"/>
    </location>
    <ligand>
        <name>Mg(2+)</name>
        <dbReference type="ChEBI" id="CHEBI:18420"/>
    </ligand>
</feature>
<organism evidence="11 12">
    <name type="scientific">Sinorhizobium americanum</name>
    <dbReference type="NCBI Taxonomy" id="194963"/>
    <lineage>
        <taxon>Bacteria</taxon>
        <taxon>Pseudomonadati</taxon>
        <taxon>Pseudomonadota</taxon>
        <taxon>Alphaproteobacteria</taxon>
        <taxon>Hyphomicrobiales</taxon>
        <taxon>Rhizobiaceae</taxon>
        <taxon>Sinorhizobium/Ensifer group</taxon>
        <taxon>Sinorhizobium</taxon>
    </lineage>
</organism>
<accession>A0A1L3LVK0</accession>
<feature type="binding site" evidence="9">
    <location>
        <begin position="73"/>
        <end position="76"/>
    </location>
    <ligand>
        <name>substrate</name>
    </ligand>
</feature>
<dbReference type="GO" id="GO:0047443">
    <property type="term" value="F:4-hydroxy-4-methyl-2-oxoglutarate aldolase activity"/>
    <property type="evidence" value="ECO:0007669"/>
    <property type="project" value="UniProtKB-EC"/>
</dbReference>
<comment type="catalytic activity">
    <reaction evidence="8 10">
        <text>oxaloacetate + H(+) = pyruvate + CO2</text>
        <dbReference type="Rhea" id="RHEA:15641"/>
        <dbReference type="ChEBI" id="CHEBI:15361"/>
        <dbReference type="ChEBI" id="CHEBI:15378"/>
        <dbReference type="ChEBI" id="CHEBI:16452"/>
        <dbReference type="ChEBI" id="CHEBI:16526"/>
        <dbReference type="EC" id="4.1.1.112"/>
    </reaction>
</comment>
<protein>
    <recommendedName>
        <fullName evidence="10">4-hydroxy-4-methyl-2-oxoglutarate aldolase</fullName>
        <shortName evidence="10">HMG aldolase</shortName>
        <ecNumber evidence="10">4.1.1.112</ecNumber>
        <ecNumber evidence="10">4.1.3.17</ecNumber>
    </recommendedName>
    <alternativeName>
        <fullName evidence="10">Oxaloacetate decarboxylase</fullName>
    </alternativeName>
</protein>
<evidence type="ECO:0000256" key="10">
    <source>
        <dbReference type="RuleBase" id="RU004338"/>
    </source>
</evidence>
<keyword evidence="12" id="KW-1185">Reference proteome</keyword>
<geneLocation type="plasmid" evidence="11 12">
    <name>C</name>
</geneLocation>
<evidence type="ECO:0000313" key="11">
    <source>
        <dbReference type="EMBL" id="APG94053.1"/>
    </source>
</evidence>
<dbReference type="NCBIfam" id="NF006875">
    <property type="entry name" value="PRK09372.1"/>
    <property type="match status" value="1"/>
</dbReference>
<evidence type="ECO:0000256" key="7">
    <source>
        <dbReference type="ARBA" id="ARBA00025046"/>
    </source>
</evidence>
<dbReference type="Pfam" id="PF03737">
    <property type="entry name" value="RraA-like"/>
    <property type="match status" value="1"/>
</dbReference>
<comment type="function">
    <text evidence="7 10">Catalyzes the aldol cleavage of 4-hydroxy-4-methyl-2-oxoglutarate (HMG) into 2 molecules of pyruvate. Also contains a secondary oxaloacetate (OAA) decarboxylase activity due to the common pyruvate enolate transition state formed following C-C bond cleavage in the retro-aldol and decarboxylation reactions.</text>
</comment>
<reference evidence="11 12" key="1">
    <citation type="submission" date="2015-10" db="EMBL/GenBank/DDBJ databases">
        <title>Genomic differences between typical nodule nitrogen-fixing rhizobial strains and those coming from bean seeds.</title>
        <authorList>
            <person name="Peralta H."/>
            <person name="Aguilar-Vera A."/>
            <person name="Diaz R."/>
            <person name="Mora Y."/>
            <person name="Martinez-Batallar G."/>
            <person name="Salazar E."/>
            <person name="Vargas-Lagunas C."/>
            <person name="Encarnacion S."/>
            <person name="Girard L."/>
            <person name="Mora J."/>
        </authorList>
    </citation>
    <scope>NUCLEOTIDE SEQUENCE [LARGE SCALE GENOMIC DNA]</scope>
    <source>
        <strain evidence="11 12">CFNEI 73</strain>
        <plasmid evidence="11 12">C</plasmid>
    </source>
</reference>
<evidence type="ECO:0000256" key="2">
    <source>
        <dbReference type="ARBA" id="ARBA00001968"/>
    </source>
</evidence>
<proteinExistence type="inferred from homology"/>
<dbReference type="OrthoDB" id="9812532at2"/>
<feature type="binding site" evidence="9">
    <location>
        <position position="95"/>
    </location>
    <ligand>
        <name>substrate</name>
    </ligand>
</feature>
<dbReference type="CDD" id="cd16841">
    <property type="entry name" value="RraA_family"/>
    <property type="match status" value="1"/>
</dbReference>
<dbReference type="AlphaFoldDB" id="A0A1L3LVK0"/>
<keyword evidence="9" id="KW-0460">Magnesium</keyword>
<dbReference type="GO" id="GO:0046872">
    <property type="term" value="F:metal ion binding"/>
    <property type="evidence" value="ECO:0007669"/>
    <property type="project" value="UniProtKB-KW"/>
</dbReference>
<dbReference type="GO" id="GO:0008428">
    <property type="term" value="F:ribonuclease inhibitor activity"/>
    <property type="evidence" value="ECO:0007669"/>
    <property type="project" value="InterPro"/>
</dbReference>
<comment type="catalytic activity">
    <reaction evidence="1 10">
        <text>4-hydroxy-4-methyl-2-oxoglutarate = 2 pyruvate</text>
        <dbReference type="Rhea" id="RHEA:22748"/>
        <dbReference type="ChEBI" id="CHEBI:15361"/>
        <dbReference type="ChEBI" id="CHEBI:58276"/>
        <dbReference type="EC" id="4.1.3.17"/>
    </reaction>
</comment>
<comment type="cofactor">
    <cofactor evidence="2 10">
        <name>a divalent metal cation</name>
        <dbReference type="ChEBI" id="CHEBI:60240"/>
    </cofactor>
</comment>
<dbReference type="SUPFAM" id="SSF89562">
    <property type="entry name" value="RraA-like"/>
    <property type="match status" value="1"/>
</dbReference>
<dbReference type="InterPro" id="IPR036704">
    <property type="entry name" value="RraA/RraA-like_sf"/>
</dbReference>
<dbReference type="PANTHER" id="PTHR33254">
    <property type="entry name" value="4-HYDROXY-4-METHYL-2-OXOGLUTARATE ALDOLASE 3-RELATED"/>
    <property type="match status" value="1"/>
</dbReference>
<dbReference type="GO" id="GO:0008948">
    <property type="term" value="F:oxaloacetate decarboxylase activity"/>
    <property type="evidence" value="ECO:0007669"/>
    <property type="project" value="UniProtKB-EC"/>
</dbReference>
<gene>
    <name evidence="11" type="ORF">SAMCFNEI73_pC0331</name>
</gene>
<dbReference type="PANTHER" id="PTHR33254:SF4">
    <property type="entry name" value="4-HYDROXY-4-METHYL-2-OXOGLUTARATE ALDOLASE 3-RELATED"/>
    <property type="match status" value="1"/>
</dbReference>
<dbReference type="RefSeq" id="WP_064253942.1">
    <property type="nucleotide sequence ID" value="NZ_CP013110.1"/>
</dbReference>
<name>A0A1L3LVK0_9HYPH</name>
<dbReference type="EMBL" id="CP013110">
    <property type="protein sequence ID" value="APG94053.1"/>
    <property type="molecule type" value="Genomic_DNA"/>
</dbReference>
<dbReference type="EC" id="4.1.3.17" evidence="10"/>
<evidence type="ECO:0000256" key="8">
    <source>
        <dbReference type="ARBA" id="ARBA00047973"/>
    </source>
</evidence>
<dbReference type="Proteomes" id="UP000182306">
    <property type="component" value="Plasmid C"/>
</dbReference>
<dbReference type="GO" id="GO:0051252">
    <property type="term" value="P:regulation of RNA metabolic process"/>
    <property type="evidence" value="ECO:0007669"/>
    <property type="project" value="InterPro"/>
</dbReference>
<dbReference type="InterPro" id="IPR010203">
    <property type="entry name" value="RraA"/>
</dbReference>
<keyword evidence="11" id="KW-0614">Plasmid</keyword>
<dbReference type="Gene3D" id="3.50.30.40">
    <property type="entry name" value="Ribonuclease E inhibitor RraA/RraA-like"/>
    <property type="match status" value="1"/>
</dbReference>
<keyword evidence="6 10" id="KW-0456">Lyase</keyword>
<keyword evidence="5 9" id="KW-0479">Metal-binding</keyword>
<dbReference type="EC" id="4.1.1.112" evidence="10"/>
<comment type="subunit">
    <text evidence="4 10">Homotrimer.</text>
</comment>
<dbReference type="KEGG" id="same:SAMCFNEI73_pC0331"/>